<gene>
    <name evidence="1" type="ORF">OH76DRAFT_1403576</name>
</gene>
<dbReference type="Proteomes" id="UP000256964">
    <property type="component" value="Unassembled WGS sequence"/>
</dbReference>
<organism evidence="1 2">
    <name type="scientific">Lentinus brumalis</name>
    <dbReference type="NCBI Taxonomy" id="2498619"/>
    <lineage>
        <taxon>Eukaryota</taxon>
        <taxon>Fungi</taxon>
        <taxon>Dikarya</taxon>
        <taxon>Basidiomycota</taxon>
        <taxon>Agaricomycotina</taxon>
        <taxon>Agaricomycetes</taxon>
        <taxon>Polyporales</taxon>
        <taxon>Polyporaceae</taxon>
        <taxon>Lentinus</taxon>
    </lineage>
</organism>
<evidence type="ECO:0000313" key="2">
    <source>
        <dbReference type="Proteomes" id="UP000256964"/>
    </source>
</evidence>
<sequence>MPFNMCVFDNGNCPGQTPQTNIVYSTPLHTMLFTFVTLALALLGAVQATPVASGTTVHPVVDSVSADGTLPVVGLALGSVGVHGNVTVGTSGVHGDSVNAVYPATIFLCRSTGCGSCTGFDLSIQPHQTCLTGGFNYVSAFINQPSNQGLPFAVYTGPSGCGSFAQIPVVNTCYNANYVGWDFELLP</sequence>
<dbReference type="OrthoDB" id="2745955at2759"/>
<proteinExistence type="predicted"/>
<dbReference type="AlphaFoldDB" id="A0A371DAX9"/>
<keyword evidence="2" id="KW-1185">Reference proteome</keyword>
<evidence type="ECO:0000313" key="1">
    <source>
        <dbReference type="EMBL" id="RDX49680.1"/>
    </source>
</evidence>
<reference evidence="1 2" key="1">
    <citation type="journal article" date="2018" name="Biotechnol. Biofuels">
        <title>Integrative visual omics of the white-rot fungus Polyporus brumalis exposes the biotechnological potential of its oxidative enzymes for delignifying raw plant biomass.</title>
        <authorList>
            <person name="Miyauchi S."/>
            <person name="Rancon A."/>
            <person name="Drula E."/>
            <person name="Hage H."/>
            <person name="Chaduli D."/>
            <person name="Favel A."/>
            <person name="Grisel S."/>
            <person name="Henrissat B."/>
            <person name="Herpoel-Gimbert I."/>
            <person name="Ruiz-Duenas F.J."/>
            <person name="Chevret D."/>
            <person name="Hainaut M."/>
            <person name="Lin J."/>
            <person name="Wang M."/>
            <person name="Pangilinan J."/>
            <person name="Lipzen A."/>
            <person name="Lesage-Meessen L."/>
            <person name="Navarro D."/>
            <person name="Riley R."/>
            <person name="Grigoriev I.V."/>
            <person name="Zhou S."/>
            <person name="Raouche S."/>
            <person name="Rosso M.N."/>
        </authorList>
    </citation>
    <scope>NUCLEOTIDE SEQUENCE [LARGE SCALE GENOMIC DNA]</scope>
    <source>
        <strain evidence="1 2">BRFM 1820</strain>
    </source>
</reference>
<accession>A0A371DAX9</accession>
<name>A0A371DAX9_9APHY</name>
<protein>
    <submittedName>
        <fullName evidence="1">Uncharacterized protein</fullName>
    </submittedName>
</protein>
<dbReference type="EMBL" id="KZ857404">
    <property type="protein sequence ID" value="RDX49680.1"/>
    <property type="molecule type" value="Genomic_DNA"/>
</dbReference>